<reference evidence="9" key="1">
    <citation type="journal article" date="2021" name="PeerJ">
        <title>Extensive microbial diversity within the chicken gut microbiome revealed by metagenomics and culture.</title>
        <authorList>
            <person name="Gilroy R."/>
            <person name="Ravi A."/>
            <person name="Getino M."/>
            <person name="Pursley I."/>
            <person name="Horton D.L."/>
            <person name="Alikhan N.F."/>
            <person name="Baker D."/>
            <person name="Gharbi K."/>
            <person name="Hall N."/>
            <person name="Watson M."/>
            <person name="Adriaenssens E.M."/>
            <person name="Foster-Nyarko E."/>
            <person name="Jarju S."/>
            <person name="Secka A."/>
            <person name="Antonio M."/>
            <person name="Oren A."/>
            <person name="Chaudhuri R.R."/>
            <person name="La Ragione R."/>
            <person name="Hildebrand F."/>
            <person name="Pallen M.J."/>
        </authorList>
    </citation>
    <scope>NUCLEOTIDE SEQUENCE</scope>
    <source>
        <strain evidence="9">ChiBcec1-1630</strain>
    </source>
</reference>
<comment type="similarity">
    <text evidence="1 4 7">Belongs to the tRNA pseudouridine synthase TruA family.</text>
</comment>
<evidence type="ECO:0000256" key="7">
    <source>
        <dbReference type="RuleBase" id="RU003792"/>
    </source>
</evidence>
<dbReference type="PANTHER" id="PTHR11142">
    <property type="entry name" value="PSEUDOURIDYLATE SYNTHASE"/>
    <property type="match status" value="1"/>
</dbReference>
<feature type="binding site" evidence="4 6">
    <location>
        <position position="110"/>
    </location>
    <ligand>
        <name>substrate</name>
    </ligand>
</feature>
<name>A0A9D2TS75_9FIRM</name>
<dbReference type="Pfam" id="PF01416">
    <property type="entry name" value="PseudoU_synth_1"/>
    <property type="match status" value="2"/>
</dbReference>
<evidence type="ECO:0000256" key="5">
    <source>
        <dbReference type="PIRSR" id="PIRSR001430-1"/>
    </source>
</evidence>
<feature type="domain" description="Pseudouridine synthase I TruA alpha/beta" evidence="8">
    <location>
        <begin position="8"/>
        <end position="101"/>
    </location>
</feature>
<dbReference type="InterPro" id="IPR001406">
    <property type="entry name" value="PsdUridine_synth_TruA"/>
</dbReference>
<protein>
    <recommendedName>
        <fullName evidence="4">tRNA pseudouridine synthase A</fullName>
        <ecNumber evidence="4">5.4.99.12</ecNumber>
    </recommendedName>
    <alternativeName>
        <fullName evidence="4">tRNA pseudouridine(38-40) synthase</fullName>
    </alternativeName>
    <alternativeName>
        <fullName evidence="4">tRNA pseudouridylate synthase I</fullName>
    </alternativeName>
    <alternativeName>
        <fullName evidence="4">tRNA-uridine isomerase I</fullName>
    </alternativeName>
</protein>
<dbReference type="GO" id="GO:0003723">
    <property type="term" value="F:RNA binding"/>
    <property type="evidence" value="ECO:0007669"/>
    <property type="project" value="InterPro"/>
</dbReference>
<comment type="caution">
    <text evidence="9">The sequence shown here is derived from an EMBL/GenBank/DDBJ whole genome shotgun (WGS) entry which is preliminary data.</text>
</comment>
<dbReference type="PANTHER" id="PTHR11142:SF0">
    <property type="entry name" value="TRNA PSEUDOURIDINE SYNTHASE-LIKE 1"/>
    <property type="match status" value="1"/>
</dbReference>
<accession>A0A9D2TS75</accession>
<dbReference type="Proteomes" id="UP000823922">
    <property type="component" value="Unassembled WGS sequence"/>
</dbReference>
<evidence type="ECO:0000256" key="2">
    <source>
        <dbReference type="ARBA" id="ARBA00022694"/>
    </source>
</evidence>
<dbReference type="AlphaFoldDB" id="A0A9D2TS75"/>
<dbReference type="PIRSF" id="PIRSF001430">
    <property type="entry name" value="tRNA_psdUrid_synth"/>
    <property type="match status" value="1"/>
</dbReference>
<dbReference type="InterPro" id="IPR020094">
    <property type="entry name" value="TruA/RsuA/RluB/E/F_N"/>
</dbReference>
<dbReference type="NCBIfam" id="TIGR00071">
    <property type="entry name" value="hisT_truA"/>
    <property type="match status" value="1"/>
</dbReference>
<dbReference type="GO" id="GO:0031119">
    <property type="term" value="P:tRNA pseudouridine synthesis"/>
    <property type="evidence" value="ECO:0007669"/>
    <property type="project" value="UniProtKB-UniRule"/>
</dbReference>
<evidence type="ECO:0000256" key="4">
    <source>
        <dbReference type="HAMAP-Rule" id="MF_00171"/>
    </source>
</evidence>
<keyword evidence="2 4" id="KW-0819">tRNA processing</keyword>
<dbReference type="FunFam" id="3.30.70.580:FF:000001">
    <property type="entry name" value="tRNA pseudouridine synthase A"/>
    <property type="match status" value="1"/>
</dbReference>
<reference evidence="9" key="2">
    <citation type="submission" date="2021-04" db="EMBL/GenBank/DDBJ databases">
        <authorList>
            <person name="Gilroy R."/>
        </authorList>
    </citation>
    <scope>NUCLEOTIDE SEQUENCE</scope>
    <source>
        <strain evidence="9">ChiBcec1-1630</strain>
    </source>
</reference>
<dbReference type="CDD" id="cd02570">
    <property type="entry name" value="PseudoU_synth_EcTruA"/>
    <property type="match status" value="1"/>
</dbReference>
<gene>
    <name evidence="4 9" type="primary">truA</name>
    <name evidence="9" type="ORF">H9926_12290</name>
</gene>
<comment type="caution">
    <text evidence="4">Lacks conserved residue(s) required for the propagation of feature annotation.</text>
</comment>
<evidence type="ECO:0000256" key="3">
    <source>
        <dbReference type="ARBA" id="ARBA00023235"/>
    </source>
</evidence>
<dbReference type="GO" id="GO:0160147">
    <property type="term" value="F:tRNA pseudouridine(38-40) synthase activity"/>
    <property type="evidence" value="ECO:0007669"/>
    <property type="project" value="UniProtKB-EC"/>
</dbReference>
<evidence type="ECO:0000313" key="9">
    <source>
        <dbReference type="EMBL" id="HJC88782.1"/>
    </source>
</evidence>
<comment type="function">
    <text evidence="4">Formation of pseudouridine at positions 38, 39 and 40 in the anticodon stem and loop of transfer RNAs.</text>
</comment>
<comment type="catalytic activity">
    <reaction evidence="4 7">
        <text>uridine(38/39/40) in tRNA = pseudouridine(38/39/40) in tRNA</text>
        <dbReference type="Rhea" id="RHEA:22376"/>
        <dbReference type="Rhea" id="RHEA-COMP:10085"/>
        <dbReference type="Rhea" id="RHEA-COMP:10087"/>
        <dbReference type="ChEBI" id="CHEBI:65314"/>
        <dbReference type="ChEBI" id="CHEBI:65315"/>
        <dbReference type="EC" id="5.4.99.12"/>
    </reaction>
</comment>
<feature type="domain" description="Pseudouridine synthase I TruA alpha/beta" evidence="8">
    <location>
        <begin position="143"/>
        <end position="245"/>
    </location>
</feature>
<dbReference type="EC" id="5.4.99.12" evidence="4"/>
<dbReference type="HAMAP" id="MF_00171">
    <property type="entry name" value="TruA"/>
    <property type="match status" value="1"/>
</dbReference>
<dbReference type="Gene3D" id="3.30.70.580">
    <property type="entry name" value="Pseudouridine synthase I, catalytic domain, N-terminal subdomain"/>
    <property type="match status" value="1"/>
</dbReference>
<evidence type="ECO:0000259" key="8">
    <source>
        <dbReference type="Pfam" id="PF01416"/>
    </source>
</evidence>
<evidence type="ECO:0000256" key="6">
    <source>
        <dbReference type="PIRSR" id="PIRSR001430-2"/>
    </source>
</evidence>
<dbReference type="Gene3D" id="3.30.70.660">
    <property type="entry name" value="Pseudouridine synthase I, catalytic domain, C-terminal subdomain"/>
    <property type="match status" value="1"/>
</dbReference>
<dbReference type="EMBL" id="DWVS01000319">
    <property type="protein sequence ID" value="HJC88782.1"/>
    <property type="molecule type" value="Genomic_DNA"/>
</dbReference>
<comment type="subunit">
    <text evidence="4">Homodimer.</text>
</comment>
<feature type="active site" description="Nucleophile" evidence="4 5">
    <location>
        <position position="52"/>
    </location>
</feature>
<proteinExistence type="inferred from homology"/>
<sequence length="260" mass="29251">MRRIMLTVAYDGTGYHGWQRQPDKNSIEDILDQCLTDLTKEPVRVIGASRTDAGVHALGNVAVFDTQARMGADKFTYALNQRLPEDIRIRASREVPSDFHPRKTDSVKTYEYHILNEAFPNPLERLYSHFCYVPLDESRMQRAAQYLAGEHDFQSFCSAGAQVESTVRTIYECSVRREGTKLTIRIQGNGFLYNMVRIIAGTLMEVGRGKYPPETVRDILEAKDRRAAGPTAPARGLILVSYEFPVLKECAAGAWPGCDV</sequence>
<evidence type="ECO:0000256" key="1">
    <source>
        <dbReference type="ARBA" id="ARBA00009375"/>
    </source>
</evidence>
<evidence type="ECO:0000313" key="10">
    <source>
        <dbReference type="Proteomes" id="UP000823922"/>
    </source>
</evidence>
<dbReference type="InterPro" id="IPR020097">
    <property type="entry name" value="PsdUridine_synth_TruA_a/b_dom"/>
</dbReference>
<dbReference type="InterPro" id="IPR020095">
    <property type="entry name" value="PsdUridine_synth_TruA_C"/>
</dbReference>
<keyword evidence="3 4" id="KW-0413">Isomerase</keyword>
<dbReference type="SUPFAM" id="SSF55120">
    <property type="entry name" value="Pseudouridine synthase"/>
    <property type="match status" value="1"/>
</dbReference>
<organism evidence="9 10">
    <name type="scientific">Candidatus Eisenbergiella intestinigallinarum</name>
    <dbReference type="NCBI Taxonomy" id="2838549"/>
    <lineage>
        <taxon>Bacteria</taxon>
        <taxon>Bacillati</taxon>
        <taxon>Bacillota</taxon>
        <taxon>Clostridia</taxon>
        <taxon>Lachnospirales</taxon>
        <taxon>Lachnospiraceae</taxon>
        <taxon>Eisenbergiella</taxon>
    </lineage>
</organism>
<dbReference type="InterPro" id="IPR020103">
    <property type="entry name" value="PsdUridine_synth_cat_dom_sf"/>
</dbReference>